<comment type="subcellular location">
    <subcellularLocation>
        <location evidence="8">Endomembrane system</location>
        <topology evidence="8">Single-pass type IV membrane protein</topology>
    </subcellularLocation>
    <subcellularLocation>
        <location evidence="1">Golgi apparatus membrane</location>
    </subcellularLocation>
</comment>
<evidence type="ECO:0000256" key="4">
    <source>
        <dbReference type="ARBA" id="ARBA00022927"/>
    </source>
</evidence>
<accession>A0A6A5UAZ7</accession>
<evidence type="ECO:0000256" key="1">
    <source>
        <dbReference type="ARBA" id="ARBA00004394"/>
    </source>
</evidence>
<keyword evidence="2" id="KW-0813">Transport</keyword>
<dbReference type="Gene3D" id="1.20.5.110">
    <property type="match status" value="1"/>
</dbReference>
<evidence type="ECO:0000256" key="2">
    <source>
        <dbReference type="ARBA" id="ARBA00022448"/>
    </source>
</evidence>
<feature type="compositionally biased region" description="Polar residues" evidence="9">
    <location>
        <begin position="1"/>
        <end position="26"/>
    </location>
</feature>
<evidence type="ECO:0000313" key="13">
    <source>
        <dbReference type="Proteomes" id="UP000800035"/>
    </source>
</evidence>
<keyword evidence="3 10" id="KW-0812">Transmembrane</keyword>
<keyword evidence="6" id="KW-0333">Golgi apparatus</keyword>
<feature type="region of interest" description="Disordered" evidence="9">
    <location>
        <begin position="1"/>
        <end position="53"/>
    </location>
</feature>
<dbReference type="GO" id="GO:0000139">
    <property type="term" value="C:Golgi membrane"/>
    <property type="evidence" value="ECO:0007669"/>
    <property type="project" value="UniProtKB-SubCell"/>
</dbReference>
<evidence type="ECO:0000256" key="10">
    <source>
        <dbReference type="SAM" id="Phobius"/>
    </source>
</evidence>
<evidence type="ECO:0000256" key="9">
    <source>
        <dbReference type="SAM" id="MobiDB-lite"/>
    </source>
</evidence>
<organism evidence="12 13">
    <name type="scientific">Byssothecium circinans</name>
    <dbReference type="NCBI Taxonomy" id="147558"/>
    <lineage>
        <taxon>Eukaryota</taxon>
        <taxon>Fungi</taxon>
        <taxon>Dikarya</taxon>
        <taxon>Ascomycota</taxon>
        <taxon>Pezizomycotina</taxon>
        <taxon>Dothideomycetes</taxon>
        <taxon>Pleosporomycetidae</taxon>
        <taxon>Pleosporales</taxon>
        <taxon>Massarineae</taxon>
        <taxon>Massarinaceae</taxon>
        <taxon>Byssothecium</taxon>
    </lineage>
</organism>
<protein>
    <recommendedName>
        <fullName evidence="11">t-SNARE coiled-coil homology domain-containing protein</fullName>
    </recommendedName>
</protein>
<dbReference type="CDD" id="cd15853">
    <property type="entry name" value="SNARE_Bet1"/>
    <property type="match status" value="1"/>
</dbReference>
<dbReference type="PANTHER" id="PTHR12791">
    <property type="entry name" value="GOLGI SNARE BET1-RELATED"/>
    <property type="match status" value="1"/>
</dbReference>
<evidence type="ECO:0000256" key="8">
    <source>
        <dbReference type="ARBA" id="ARBA00046280"/>
    </source>
</evidence>
<dbReference type="InterPro" id="IPR039899">
    <property type="entry name" value="BET1_SNARE"/>
</dbReference>
<dbReference type="OrthoDB" id="261831at2759"/>
<evidence type="ECO:0000256" key="6">
    <source>
        <dbReference type="ARBA" id="ARBA00023034"/>
    </source>
</evidence>
<evidence type="ECO:0000259" key="11">
    <source>
        <dbReference type="PROSITE" id="PS50192"/>
    </source>
</evidence>
<reference evidence="12" key="1">
    <citation type="journal article" date="2020" name="Stud. Mycol.">
        <title>101 Dothideomycetes genomes: a test case for predicting lifestyles and emergence of pathogens.</title>
        <authorList>
            <person name="Haridas S."/>
            <person name="Albert R."/>
            <person name="Binder M."/>
            <person name="Bloem J."/>
            <person name="Labutti K."/>
            <person name="Salamov A."/>
            <person name="Andreopoulos B."/>
            <person name="Baker S."/>
            <person name="Barry K."/>
            <person name="Bills G."/>
            <person name="Bluhm B."/>
            <person name="Cannon C."/>
            <person name="Castanera R."/>
            <person name="Culley D."/>
            <person name="Daum C."/>
            <person name="Ezra D."/>
            <person name="Gonzalez J."/>
            <person name="Henrissat B."/>
            <person name="Kuo A."/>
            <person name="Liang C."/>
            <person name="Lipzen A."/>
            <person name="Lutzoni F."/>
            <person name="Magnuson J."/>
            <person name="Mondo S."/>
            <person name="Nolan M."/>
            <person name="Ohm R."/>
            <person name="Pangilinan J."/>
            <person name="Park H.-J."/>
            <person name="Ramirez L."/>
            <person name="Alfaro M."/>
            <person name="Sun H."/>
            <person name="Tritt A."/>
            <person name="Yoshinaga Y."/>
            <person name="Zwiers L.-H."/>
            <person name="Turgeon B."/>
            <person name="Goodwin S."/>
            <person name="Spatafora J."/>
            <person name="Crous P."/>
            <person name="Grigoriev I."/>
        </authorList>
    </citation>
    <scope>NUCLEOTIDE SEQUENCE</scope>
    <source>
        <strain evidence="12">CBS 675.92</strain>
    </source>
</reference>
<proteinExistence type="predicted"/>
<name>A0A6A5UAZ7_9PLEO</name>
<evidence type="ECO:0000313" key="12">
    <source>
        <dbReference type="EMBL" id="KAF1961500.1"/>
    </source>
</evidence>
<dbReference type="GO" id="GO:0015031">
    <property type="term" value="P:protein transport"/>
    <property type="evidence" value="ECO:0007669"/>
    <property type="project" value="UniProtKB-KW"/>
</dbReference>
<sequence length="256" mass="26669">MNCGRNHQAQFSRSPNPQNDLFSSYNRSASPSKSKRKPAPRSPFAAPQNTPSYGYPASASADALAPGGNAGAFGAYPGSSGANAYAGGSSGGYGMGANGGGGYAMNGGAGGEGGVGYRSATPNSRGQYSAQALEEMESQTEENFGVLTGKVRMLKDLTVAIGDEIRTSSSLAEKMNDQFENSRLKIRGTMNRMLRMAQKTGVGWKVWVGFFAAVIVLFWYVVGGRGHGMACTGTKKMWHETLLGGIDAGAFLGGAF</sequence>
<gene>
    <name evidence="12" type="ORF">CC80DRAFT_532113</name>
</gene>
<dbReference type="Proteomes" id="UP000800035">
    <property type="component" value="Unassembled WGS sequence"/>
</dbReference>
<keyword evidence="7 10" id="KW-0472">Membrane</keyword>
<feature type="domain" description="T-SNARE coiled-coil homology" evidence="11">
    <location>
        <begin position="134"/>
        <end position="196"/>
    </location>
</feature>
<keyword evidence="13" id="KW-1185">Reference proteome</keyword>
<dbReference type="FunFam" id="1.20.5.110:FF:000057">
    <property type="entry name" value="SNARE complex subunit (Bet1), putative"/>
    <property type="match status" value="1"/>
</dbReference>
<keyword evidence="5 10" id="KW-1133">Transmembrane helix</keyword>
<dbReference type="EMBL" id="ML976981">
    <property type="protein sequence ID" value="KAF1961500.1"/>
    <property type="molecule type" value="Genomic_DNA"/>
</dbReference>
<dbReference type="PROSITE" id="PS50192">
    <property type="entry name" value="T_SNARE"/>
    <property type="match status" value="1"/>
</dbReference>
<dbReference type="InterPro" id="IPR000727">
    <property type="entry name" value="T_SNARE_dom"/>
</dbReference>
<evidence type="ECO:0000256" key="3">
    <source>
        <dbReference type="ARBA" id="ARBA00022692"/>
    </source>
</evidence>
<dbReference type="SUPFAM" id="SSF58038">
    <property type="entry name" value="SNARE fusion complex"/>
    <property type="match status" value="1"/>
</dbReference>
<feature type="transmembrane region" description="Helical" evidence="10">
    <location>
        <begin position="202"/>
        <end position="222"/>
    </location>
</feature>
<evidence type="ECO:0000256" key="5">
    <source>
        <dbReference type="ARBA" id="ARBA00022989"/>
    </source>
</evidence>
<evidence type="ECO:0000256" key="7">
    <source>
        <dbReference type="ARBA" id="ARBA00023136"/>
    </source>
</evidence>
<dbReference type="AlphaFoldDB" id="A0A6A5UAZ7"/>
<keyword evidence="4" id="KW-0653">Protein transport</keyword>